<comment type="caution">
    <text evidence="1">The sequence shown here is derived from an EMBL/GenBank/DDBJ whole genome shotgun (WGS) entry which is preliminary data.</text>
</comment>
<gene>
    <name evidence="1" type="ORF">B0H15DRAFT_956811</name>
</gene>
<sequence length="293" mass="31874">MAEGDAKARRVLGQGVYEEDDIGRRARDLRVRPATHAVVAVGHARAAPPYPTRPPRTTFIEKHPAILPLSPGRILASAPFPPVPPWRALELRFPPATDVIGGARIVFEDPVEDHRQAGSVPYHRRRVLGQRAASGSHCTVWWGVSRPRPPQGLLSTCAFATRPPFPPTSPHACIPSHVEACPPDEAGNRIVPSMQSSLDQCCPAAPLRPPQAAAPLPARIRSPISRAFLASDADNPSLVRVGYYTRRTTPLPPTSHATVLPPHDLRVFRDIVVGTLQLYQAQAHAANRPPPEY</sequence>
<evidence type="ECO:0000313" key="2">
    <source>
        <dbReference type="Proteomes" id="UP001222325"/>
    </source>
</evidence>
<proteinExistence type="predicted"/>
<dbReference type="AlphaFoldDB" id="A0AAD6XH97"/>
<keyword evidence="2" id="KW-1185">Reference proteome</keyword>
<evidence type="ECO:0000313" key="1">
    <source>
        <dbReference type="EMBL" id="KAJ7075069.1"/>
    </source>
</evidence>
<name>A0AAD6XH97_9AGAR</name>
<accession>A0AAD6XH97</accession>
<protein>
    <submittedName>
        <fullName evidence="1">Uncharacterized protein</fullName>
    </submittedName>
</protein>
<dbReference type="Proteomes" id="UP001222325">
    <property type="component" value="Unassembled WGS sequence"/>
</dbReference>
<organism evidence="1 2">
    <name type="scientific">Mycena belliarum</name>
    <dbReference type="NCBI Taxonomy" id="1033014"/>
    <lineage>
        <taxon>Eukaryota</taxon>
        <taxon>Fungi</taxon>
        <taxon>Dikarya</taxon>
        <taxon>Basidiomycota</taxon>
        <taxon>Agaricomycotina</taxon>
        <taxon>Agaricomycetes</taxon>
        <taxon>Agaricomycetidae</taxon>
        <taxon>Agaricales</taxon>
        <taxon>Marasmiineae</taxon>
        <taxon>Mycenaceae</taxon>
        <taxon>Mycena</taxon>
    </lineage>
</organism>
<reference evidence="1" key="1">
    <citation type="submission" date="2023-03" db="EMBL/GenBank/DDBJ databases">
        <title>Massive genome expansion in bonnet fungi (Mycena s.s.) driven by repeated elements and novel gene families across ecological guilds.</title>
        <authorList>
            <consortium name="Lawrence Berkeley National Laboratory"/>
            <person name="Harder C.B."/>
            <person name="Miyauchi S."/>
            <person name="Viragh M."/>
            <person name="Kuo A."/>
            <person name="Thoen E."/>
            <person name="Andreopoulos B."/>
            <person name="Lu D."/>
            <person name="Skrede I."/>
            <person name="Drula E."/>
            <person name="Henrissat B."/>
            <person name="Morin E."/>
            <person name="Kohler A."/>
            <person name="Barry K."/>
            <person name="LaButti K."/>
            <person name="Morin E."/>
            <person name="Salamov A."/>
            <person name="Lipzen A."/>
            <person name="Mereny Z."/>
            <person name="Hegedus B."/>
            <person name="Baldrian P."/>
            <person name="Stursova M."/>
            <person name="Weitz H."/>
            <person name="Taylor A."/>
            <person name="Grigoriev I.V."/>
            <person name="Nagy L.G."/>
            <person name="Martin F."/>
            <person name="Kauserud H."/>
        </authorList>
    </citation>
    <scope>NUCLEOTIDE SEQUENCE</scope>
    <source>
        <strain evidence="1">CBHHK173m</strain>
    </source>
</reference>
<dbReference type="EMBL" id="JARJCN010000104">
    <property type="protein sequence ID" value="KAJ7075069.1"/>
    <property type="molecule type" value="Genomic_DNA"/>
</dbReference>